<dbReference type="InterPro" id="IPR036322">
    <property type="entry name" value="WD40_repeat_dom_sf"/>
</dbReference>
<name>A0A2V0NM27_9CHLO</name>
<proteinExistence type="predicted"/>
<dbReference type="STRING" id="307507.A0A2V0NM27"/>
<dbReference type="SUPFAM" id="SSF50978">
    <property type="entry name" value="WD40 repeat-like"/>
    <property type="match status" value="1"/>
</dbReference>
<dbReference type="EMBL" id="BDRX01000005">
    <property type="protein sequence ID" value="GBF88506.1"/>
    <property type="molecule type" value="Genomic_DNA"/>
</dbReference>
<feature type="region of interest" description="Disordered" evidence="1">
    <location>
        <begin position="402"/>
        <end position="422"/>
    </location>
</feature>
<evidence type="ECO:0000256" key="1">
    <source>
        <dbReference type="SAM" id="MobiDB-lite"/>
    </source>
</evidence>
<dbReference type="PANTHER" id="PTHR47467">
    <property type="entry name" value="OS01G0867200 PROTEIN"/>
    <property type="match status" value="1"/>
</dbReference>
<protein>
    <submittedName>
        <fullName evidence="2">Uncharacterized protein</fullName>
    </submittedName>
</protein>
<keyword evidence="3" id="KW-1185">Reference proteome</keyword>
<accession>A0A2V0NM27</accession>
<evidence type="ECO:0000313" key="3">
    <source>
        <dbReference type="Proteomes" id="UP000247498"/>
    </source>
</evidence>
<comment type="caution">
    <text evidence="2">The sequence shown here is derived from an EMBL/GenBank/DDBJ whole genome shotgun (WGS) entry which is preliminary data.</text>
</comment>
<dbReference type="OrthoDB" id="534245at2759"/>
<dbReference type="Proteomes" id="UP000247498">
    <property type="component" value="Unassembled WGS sequence"/>
</dbReference>
<dbReference type="InParanoid" id="A0A2V0NM27"/>
<dbReference type="AlphaFoldDB" id="A0A2V0NM27"/>
<gene>
    <name evidence="2" type="ORF">Rsub_01219</name>
</gene>
<dbReference type="InterPro" id="IPR015943">
    <property type="entry name" value="WD40/YVTN_repeat-like_dom_sf"/>
</dbReference>
<sequence length="479" mass="47850">MGPPKQQQQHAQPAKKQKLSVEYPAPAVASLFTAAAGLATQPSPGAMHGCRVAAADLPRAAAERGGFASVFASGPGVFLHSVLLPSPPAPCVGREGLMMPALTPAPPAARLRLPRHAGEVQAVALRALRAGGGGGEGGAGGGEGDDVTGLVLATADAYGIGTLARVALGPGDWEAQAEEEQREGDAEAAAAAAVAAVVESTERIEPEDPLREGGWAGAAFSHARPSLLAVARGCARDLTLYDGARRLRTMRAATQPYALAFLPAGAHSGGGDALALAEGNAVSVWDVRAGERGGCVQRLLVAPTGSPLYALAWSGAQGGLLGAAGSERAVQLIDPRRWRCLDKWAGATRQAIHHLSFLTAAPEYACASGLDSEVVCGCWVAPPPPVAVKPYTVAPGEAEEAGAAAGRAGAEDGDGGDGGGGGGAFSYRGDSRWLGVAKAAGTDVLAGFSASGRVTYARITAGVAVQPAGGSGRNSAGPA</sequence>
<organism evidence="2 3">
    <name type="scientific">Raphidocelis subcapitata</name>
    <dbReference type="NCBI Taxonomy" id="307507"/>
    <lineage>
        <taxon>Eukaryota</taxon>
        <taxon>Viridiplantae</taxon>
        <taxon>Chlorophyta</taxon>
        <taxon>core chlorophytes</taxon>
        <taxon>Chlorophyceae</taxon>
        <taxon>CS clade</taxon>
        <taxon>Sphaeropleales</taxon>
        <taxon>Selenastraceae</taxon>
        <taxon>Raphidocelis</taxon>
    </lineage>
</organism>
<evidence type="ECO:0000313" key="2">
    <source>
        <dbReference type="EMBL" id="GBF88506.1"/>
    </source>
</evidence>
<reference evidence="2 3" key="1">
    <citation type="journal article" date="2018" name="Sci. Rep.">
        <title>Raphidocelis subcapitata (=Pseudokirchneriella subcapitata) provides an insight into genome evolution and environmental adaptations in the Sphaeropleales.</title>
        <authorList>
            <person name="Suzuki S."/>
            <person name="Yamaguchi H."/>
            <person name="Nakajima N."/>
            <person name="Kawachi M."/>
        </authorList>
    </citation>
    <scope>NUCLEOTIDE SEQUENCE [LARGE SCALE GENOMIC DNA]</scope>
    <source>
        <strain evidence="2 3">NIES-35</strain>
    </source>
</reference>
<dbReference type="Gene3D" id="2.130.10.10">
    <property type="entry name" value="YVTN repeat-like/Quinoprotein amine dehydrogenase"/>
    <property type="match status" value="1"/>
</dbReference>
<dbReference type="PANTHER" id="PTHR47467:SF1">
    <property type="entry name" value="WD40 REPEAT-CONTAINING PROTEIN"/>
    <property type="match status" value="1"/>
</dbReference>